<feature type="domain" description="DUF4283" evidence="1">
    <location>
        <begin position="2"/>
        <end position="58"/>
    </location>
</feature>
<reference evidence="2 3" key="1">
    <citation type="submission" date="2023-03" db="EMBL/GenBank/DDBJ databases">
        <title>WGS of Gossypium arboreum.</title>
        <authorList>
            <person name="Yu D."/>
        </authorList>
    </citation>
    <scope>NUCLEOTIDE SEQUENCE [LARGE SCALE GENOMIC DNA]</scope>
    <source>
        <tissue evidence="2">Leaf</tissue>
    </source>
</reference>
<comment type="caution">
    <text evidence="2">The sequence shown here is derived from an EMBL/GenBank/DDBJ whole genome shotgun (WGS) entry which is preliminary data.</text>
</comment>
<sequence length="139" mass="16403">MANPWHALEGVQVSDLGEKYFLFKFFKEVDIHRVIIGSPWTFKNHLLILHRIHENEDPLSIPLVLADWWVQIHYLPPGFIKESMALLFGNFIGKFLDYAMKNLSNGYKNFMHIQVQIDVRKPLKKKKKIMLSESNLRKI</sequence>
<accession>A0ABR0PNF6</accession>
<evidence type="ECO:0000313" key="3">
    <source>
        <dbReference type="Proteomes" id="UP001358586"/>
    </source>
</evidence>
<dbReference type="Pfam" id="PF14111">
    <property type="entry name" value="DUF4283"/>
    <property type="match status" value="1"/>
</dbReference>
<evidence type="ECO:0000313" key="2">
    <source>
        <dbReference type="EMBL" id="KAK5825720.1"/>
    </source>
</evidence>
<dbReference type="PANTHER" id="PTHR31286">
    <property type="entry name" value="GLYCINE-RICH CELL WALL STRUCTURAL PROTEIN 1.8-LIKE"/>
    <property type="match status" value="1"/>
</dbReference>
<gene>
    <name evidence="2" type="ORF">PVK06_020581</name>
</gene>
<dbReference type="InterPro" id="IPR040256">
    <property type="entry name" value="At4g02000-like"/>
</dbReference>
<keyword evidence="3" id="KW-1185">Reference proteome</keyword>
<evidence type="ECO:0000259" key="1">
    <source>
        <dbReference type="Pfam" id="PF14111"/>
    </source>
</evidence>
<name>A0ABR0PNF6_GOSAR</name>
<dbReference type="PANTHER" id="PTHR31286:SF153">
    <property type="entry name" value="DUF4283 DOMAIN PROTEIN"/>
    <property type="match status" value="1"/>
</dbReference>
<organism evidence="2 3">
    <name type="scientific">Gossypium arboreum</name>
    <name type="common">Tree cotton</name>
    <name type="synonym">Gossypium nanking</name>
    <dbReference type="NCBI Taxonomy" id="29729"/>
    <lineage>
        <taxon>Eukaryota</taxon>
        <taxon>Viridiplantae</taxon>
        <taxon>Streptophyta</taxon>
        <taxon>Embryophyta</taxon>
        <taxon>Tracheophyta</taxon>
        <taxon>Spermatophyta</taxon>
        <taxon>Magnoliopsida</taxon>
        <taxon>eudicotyledons</taxon>
        <taxon>Gunneridae</taxon>
        <taxon>Pentapetalae</taxon>
        <taxon>rosids</taxon>
        <taxon>malvids</taxon>
        <taxon>Malvales</taxon>
        <taxon>Malvaceae</taxon>
        <taxon>Malvoideae</taxon>
        <taxon>Gossypium</taxon>
    </lineage>
</organism>
<dbReference type="EMBL" id="JARKNE010000006">
    <property type="protein sequence ID" value="KAK5825720.1"/>
    <property type="molecule type" value="Genomic_DNA"/>
</dbReference>
<protein>
    <recommendedName>
        <fullName evidence="1">DUF4283 domain-containing protein</fullName>
    </recommendedName>
</protein>
<dbReference type="InterPro" id="IPR025558">
    <property type="entry name" value="DUF4283"/>
</dbReference>
<proteinExistence type="predicted"/>
<dbReference type="Proteomes" id="UP001358586">
    <property type="component" value="Chromosome 6"/>
</dbReference>